<accession>A0AAD4E9C3</accession>
<organism evidence="1 2">
    <name type="scientific">Suillus fuscotomentosus</name>
    <dbReference type="NCBI Taxonomy" id="1912939"/>
    <lineage>
        <taxon>Eukaryota</taxon>
        <taxon>Fungi</taxon>
        <taxon>Dikarya</taxon>
        <taxon>Basidiomycota</taxon>
        <taxon>Agaricomycotina</taxon>
        <taxon>Agaricomycetes</taxon>
        <taxon>Agaricomycetidae</taxon>
        <taxon>Boletales</taxon>
        <taxon>Suillineae</taxon>
        <taxon>Suillaceae</taxon>
        <taxon>Suillus</taxon>
    </lineage>
</organism>
<dbReference type="RefSeq" id="XP_041226314.1">
    <property type="nucleotide sequence ID" value="XM_041376950.1"/>
</dbReference>
<gene>
    <name evidence="1" type="ORF">F5891DRAFT_979973</name>
</gene>
<evidence type="ECO:0000313" key="1">
    <source>
        <dbReference type="EMBL" id="KAG1900738.1"/>
    </source>
</evidence>
<dbReference type="GeneID" id="64671248"/>
<name>A0AAD4E9C3_9AGAM</name>
<dbReference type="EMBL" id="JABBWK010000025">
    <property type="protein sequence ID" value="KAG1900738.1"/>
    <property type="molecule type" value="Genomic_DNA"/>
</dbReference>
<keyword evidence="2" id="KW-1185">Reference proteome</keyword>
<sequence>MHQTYLYVHESDEVYMMVQLAHEEHPFSAFKNRQFHFIGYMATHGEVSPLYCDGLSEVERPWLRKLNVLGVLCIPDNVGIIHDYPLFAELVGDSTFLVKTSFCRSNILDKPGPMWFLSQLSEASIPFTPAQFPHGFPPPVLEDNAFSYGQQLSVITDEPSSMLELPLSAGPTVTGDTHSVSQPPHSAPFNDVINPFDSLLLSTPNSPSTSAAHAFTFGYSTLWPTSSTVFSDSITVFEASEGLYEAVPGNPTPTGDHVRLHPELQWRDSTNLWGEHSGSQRTQISRLLGKSPCWFRVLTLTKALLDGSLWVGLYGNPFKLSAVDHRRAITSNFLTALRLEGKTYDEIRDQPIIINEGGKDITIGWQILRTHLLAWFEHTRSEYRKVIKGAMTFFTNFCEDTESGRAEAITHFLKLLNSEHCHDVQAAISELVGEQLFAELLWTSLLMPMEGLADGKRSGRVADFFPEDICTSTKCLAEDTVCNLVTLIYQTMLLVLKRLVGKDRKKELAVYLDHKVMSDVITAALCPMYEKPYLFPEFTQTVTRLPFIQYQNVLNFEPKTKAPRMIGKTKVARTLHDVRPIDTTEPFEAGSLPNNAGFQSYRSLVDVFCSINDFRPVMQTS</sequence>
<evidence type="ECO:0000313" key="2">
    <source>
        <dbReference type="Proteomes" id="UP001195769"/>
    </source>
</evidence>
<protein>
    <submittedName>
        <fullName evidence="1">Uncharacterized protein</fullName>
    </submittedName>
</protein>
<dbReference type="AlphaFoldDB" id="A0AAD4E9C3"/>
<comment type="caution">
    <text evidence="1">The sequence shown here is derived from an EMBL/GenBank/DDBJ whole genome shotgun (WGS) entry which is preliminary data.</text>
</comment>
<reference evidence="1" key="1">
    <citation type="journal article" date="2020" name="New Phytol.">
        <title>Comparative genomics reveals dynamic genome evolution in host specialist ectomycorrhizal fungi.</title>
        <authorList>
            <person name="Lofgren L.A."/>
            <person name="Nguyen N.H."/>
            <person name="Vilgalys R."/>
            <person name="Ruytinx J."/>
            <person name="Liao H.L."/>
            <person name="Branco S."/>
            <person name="Kuo A."/>
            <person name="LaButti K."/>
            <person name="Lipzen A."/>
            <person name="Andreopoulos W."/>
            <person name="Pangilinan J."/>
            <person name="Riley R."/>
            <person name="Hundley H."/>
            <person name="Na H."/>
            <person name="Barry K."/>
            <person name="Grigoriev I.V."/>
            <person name="Stajich J.E."/>
            <person name="Kennedy P.G."/>
        </authorList>
    </citation>
    <scope>NUCLEOTIDE SEQUENCE</scope>
    <source>
        <strain evidence="1">FC203</strain>
    </source>
</reference>
<dbReference type="Proteomes" id="UP001195769">
    <property type="component" value="Unassembled WGS sequence"/>
</dbReference>
<proteinExistence type="predicted"/>